<name>A0A7X7R8C7_9RHOO</name>
<accession>A0A7X7R8C7</accession>
<gene>
    <name evidence="1" type="ORF">GX576_11895</name>
</gene>
<dbReference type="AlphaFoldDB" id="A0A7X7R8C7"/>
<feature type="non-terminal residue" evidence="1">
    <location>
        <position position="53"/>
    </location>
</feature>
<evidence type="ECO:0000313" key="1">
    <source>
        <dbReference type="EMBL" id="NLF55075.1"/>
    </source>
</evidence>
<proteinExistence type="predicted"/>
<dbReference type="InterPro" id="IPR027417">
    <property type="entry name" value="P-loop_NTPase"/>
</dbReference>
<evidence type="ECO:0008006" key="3">
    <source>
        <dbReference type="Google" id="ProtNLM"/>
    </source>
</evidence>
<dbReference type="Proteomes" id="UP000536534">
    <property type="component" value="Unassembled WGS sequence"/>
</dbReference>
<reference evidence="1 2" key="1">
    <citation type="journal article" date="2020" name="Biotechnol. Biofuels">
        <title>New insights from the biogas microbiome by comprehensive genome-resolved metagenomics of nearly 1600 species originating from multiple anaerobic digesters.</title>
        <authorList>
            <person name="Campanaro S."/>
            <person name="Treu L."/>
            <person name="Rodriguez-R L.M."/>
            <person name="Kovalovszki A."/>
            <person name="Ziels R.M."/>
            <person name="Maus I."/>
            <person name="Zhu X."/>
            <person name="Kougias P.G."/>
            <person name="Basile A."/>
            <person name="Luo G."/>
            <person name="Schluter A."/>
            <person name="Konstantinidis K.T."/>
            <person name="Angelidaki I."/>
        </authorList>
    </citation>
    <scope>NUCLEOTIDE SEQUENCE [LARGE SCALE GENOMIC DNA]</scope>
    <source>
        <strain evidence="1">AS06rmzACSIP_256</strain>
    </source>
</reference>
<comment type="caution">
    <text evidence="1">The sequence shown here is derived from an EMBL/GenBank/DDBJ whole genome shotgun (WGS) entry which is preliminary data.</text>
</comment>
<dbReference type="EMBL" id="JAAYYV010000319">
    <property type="protein sequence ID" value="NLF55075.1"/>
    <property type="molecule type" value="Genomic_DNA"/>
</dbReference>
<protein>
    <recommendedName>
        <fullName evidence="3">Helicase</fullName>
    </recommendedName>
</protein>
<dbReference type="Gene3D" id="3.40.50.300">
    <property type="entry name" value="P-loop containing nucleotide triphosphate hydrolases"/>
    <property type="match status" value="1"/>
</dbReference>
<organism evidence="1 2">
    <name type="scientific">Thauera phenolivorans</name>
    <dbReference type="NCBI Taxonomy" id="1792543"/>
    <lineage>
        <taxon>Bacteria</taxon>
        <taxon>Pseudomonadati</taxon>
        <taxon>Pseudomonadota</taxon>
        <taxon>Betaproteobacteria</taxon>
        <taxon>Rhodocyclales</taxon>
        <taxon>Zoogloeaceae</taxon>
        <taxon>Thauera</taxon>
    </lineage>
</organism>
<evidence type="ECO:0000313" key="2">
    <source>
        <dbReference type="Proteomes" id="UP000536534"/>
    </source>
</evidence>
<sequence length="53" mass="5502">MSDPAQMFAPDGPLAAAIPGFRARPQQIEMAQRIAEAIKGHRVLVAEAGTGTG</sequence>